<feature type="compositionally biased region" description="Basic and acidic residues" evidence="1">
    <location>
        <begin position="108"/>
        <end position="123"/>
    </location>
</feature>
<reference evidence="2" key="1">
    <citation type="submission" date="2020-11" db="EMBL/GenBank/DDBJ databases">
        <authorList>
            <person name="Tran Van P."/>
        </authorList>
    </citation>
    <scope>NUCLEOTIDE SEQUENCE</scope>
</reference>
<protein>
    <submittedName>
        <fullName evidence="2">Uncharacterized protein</fullName>
    </submittedName>
</protein>
<feature type="compositionally biased region" description="Basic and acidic residues" evidence="1">
    <location>
        <begin position="82"/>
        <end position="94"/>
    </location>
</feature>
<organism evidence="2">
    <name type="scientific">Timema bartmani</name>
    <dbReference type="NCBI Taxonomy" id="61472"/>
    <lineage>
        <taxon>Eukaryota</taxon>
        <taxon>Metazoa</taxon>
        <taxon>Ecdysozoa</taxon>
        <taxon>Arthropoda</taxon>
        <taxon>Hexapoda</taxon>
        <taxon>Insecta</taxon>
        <taxon>Pterygota</taxon>
        <taxon>Neoptera</taxon>
        <taxon>Polyneoptera</taxon>
        <taxon>Phasmatodea</taxon>
        <taxon>Timematodea</taxon>
        <taxon>Timematoidea</taxon>
        <taxon>Timematidae</taxon>
        <taxon>Timema</taxon>
    </lineage>
</organism>
<proteinExistence type="predicted"/>
<dbReference type="EMBL" id="OD564823">
    <property type="protein sequence ID" value="CAD7439932.1"/>
    <property type="molecule type" value="Genomic_DNA"/>
</dbReference>
<gene>
    <name evidence="2" type="ORF">TBIB3V08_LOCUS2471</name>
</gene>
<feature type="region of interest" description="Disordered" evidence="1">
    <location>
        <begin position="75"/>
        <end position="139"/>
    </location>
</feature>
<evidence type="ECO:0000313" key="2">
    <source>
        <dbReference type="EMBL" id="CAD7439932.1"/>
    </source>
</evidence>
<evidence type="ECO:0000256" key="1">
    <source>
        <dbReference type="SAM" id="MobiDB-lite"/>
    </source>
</evidence>
<name>A0A7R9HXP4_9NEOP</name>
<dbReference type="AlphaFoldDB" id="A0A7R9HXP4"/>
<accession>A0A7R9HXP4</accession>
<sequence>MPKIISCDVKEGRVAFTSDDALPRLIVRGSCDRKQHGRPMLGLKGAAWRTIFSAKRIRSLCIVELGLVKSVVYNRPSGPLSARERARAKSEDHPSPSSTVRSRAHWGHHMDSVGRRYKNKESQAGKAKGCSRVSLDGHI</sequence>